<sequence>MSNFITSKWLYEHAEDKDLVIVDCRADLFDKDYGKKLYEEGHIKNAFFLDVKKDLADEEKEHGGRSPLPDLKMLKDKLESIGISNDKTVAIYDEAKLAGAERFWWMMKYLGHDKVYVLNGGINSWIEEGYPLYNEVPMAEKGDFNINLREDIKTDIFEIKGKMANKDFIIVDSRAPERYRGEVEPLDKKAGHIPGAKNFDWKNVLDEKGKFKSEDELKEYFKPLNNYKDIVLQCGSGIDACGNFIILDELGFKPKLYVGSWSDWVSYDDSPVSKGEE</sequence>
<dbReference type="CDD" id="cd01449">
    <property type="entry name" value="TST_Repeat_2"/>
    <property type="match status" value="1"/>
</dbReference>
<keyword evidence="2" id="KW-0677">Repeat</keyword>
<dbReference type="GO" id="GO:0016740">
    <property type="term" value="F:transferase activity"/>
    <property type="evidence" value="ECO:0007669"/>
    <property type="project" value="UniProtKB-KW"/>
</dbReference>
<evidence type="ECO:0000256" key="2">
    <source>
        <dbReference type="ARBA" id="ARBA00022737"/>
    </source>
</evidence>
<feature type="domain" description="Rhodanese" evidence="3">
    <location>
        <begin position="164"/>
        <end position="273"/>
    </location>
</feature>
<protein>
    <submittedName>
        <fullName evidence="4">Sulfurtransferase</fullName>
        <ecNumber evidence="4">2.8.1.-</ecNumber>
    </submittedName>
</protein>
<dbReference type="Gene3D" id="3.40.250.10">
    <property type="entry name" value="Rhodanese-like domain"/>
    <property type="match status" value="2"/>
</dbReference>
<evidence type="ECO:0000313" key="5">
    <source>
        <dbReference type="Proteomes" id="UP001281656"/>
    </source>
</evidence>
<keyword evidence="5" id="KW-1185">Reference proteome</keyword>
<comment type="caution">
    <text evidence="4">The sequence shown here is derived from an EMBL/GenBank/DDBJ whole genome shotgun (WGS) entry which is preliminary data.</text>
</comment>
<dbReference type="CDD" id="cd01448">
    <property type="entry name" value="TST_Repeat_1"/>
    <property type="match status" value="1"/>
</dbReference>
<evidence type="ECO:0000313" key="4">
    <source>
        <dbReference type="EMBL" id="MDW8800791.1"/>
    </source>
</evidence>
<dbReference type="PANTHER" id="PTHR11364">
    <property type="entry name" value="THIOSULFATE SULFERTANSFERASE"/>
    <property type="match status" value="1"/>
</dbReference>
<proteinExistence type="predicted"/>
<accession>A0ABU4JRS9</accession>
<gene>
    <name evidence="4" type="ORF">P8V03_06450</name>
</gene>
<organism evidence="4 5">
    <name type="scientific">Clostridium tanneri</name>
    <dbReference type="NCBI Taxonomy" id="3037988"/>
    <lineage>
        <taxon>Bacteria</taxon>
        <taxon>Bacillati</taxon>
        <taxon>Bacillota</taxon>
        <taxon>Clostridia</taxon>
        <taxon>Eubacteriales</taxon>
        <taxon>Clostridiaceae</taxon>
        <taxon>Clostridium</taxon>
    </lineage>
</organism>
<dbReference type="PANTHER" id="PTHR11364:SF27">
    <property type="entry name" value="SULFURTRANSFERASE"/>
    <property type="match status" value="1"/>
</dbReference>
<keyword evidence="1 4" id="KW-0808">Transferase</keyword>
<dbReference type="EMBL" id="JARUJP010000005">
    <property type="protein sequence ID" value="MDW8800791.1"/>
    <property type="molecule type" value="Genomic_DNA"/>
</dbReference>
<evidence type="ECO:0000256" key="1">
    <source>
        <dbReference type="ARBA" id="ARBA00022679"/>
    </source>
</evidence>
<evidence type="ECO:0000259" key="3">
    <source>
        <dbReference type="PROSITE" id="PS50206"/>
    </source>
</evidence>
<dbReference type="SUPFAM" id="SSF52821">
    <property type="entry name" value="Rhodanese/Cell cycle control phosphatase"/>
    <property type="match status" value="2"/>
</dbReference>
<dbReference type="InterPro" id="IPR045078">
    <property type="entry name" value="TST/MPST-like"/>
</dbReference>
<dbReference type="EC" id="2.8.1.-" evidence="4"/>
<dbReference type="Proteomes" id="UP001281656">
    <property type="component" value="Unassembled WGS sequence"/>
</dbReference>
<reference evidence="4 5" key="1">
    <citation type="submission" date="2023-04" db="EMBL/GenBank/DDBJ databases">
        <title>Clostridium tannerae sp. nov., isolated from the fecal material of an alpaca.</title>
        <authorList>
            <person name="Miller S."/>
            <person name="Hendry M."/>
            <person name="King J."/>
            <person name="Sankaranarayanan K."/>
            <person name="Lawson P.A."/>
        </authorList>
    </citation>
    <scope>NUCLEOTIDE SEQUENCE [LARGE SCALE GENOMIC DNA]</scope>
    <source>
        <strain evidence="4 5">A1-XYC3</strain>
    </source>
</reference>
<dbReference type="PROSITE" id="PS50206">
    <property type="entry name" value="RHODANESE_3"/>
    <property type="match status" value="2"/>
</dbReference>
<dbReference type="RefSeq" id="WP_318797369.1">
    <property type="nucleotide sequence ID" value="NZ_JARUJP010000005.1"/>
</dbReference>
<feature type="domain" description="Rhodanese" evidence="3">
    <location>
        <begin position="15"/>
        <end position="134"/>
    </location>
</feature>
<dbReference type="InterPro" id="IPR001763">
    <property type="entry name" value="Rhodanese-like_dom"/>
</dbReference>
<name>A0ABU4JRS9_9CLOT</name>
<dbReference type="Pfam" id="PF00581">
    <property type="entry name" value="Rhodanese"/>
    <property type="match status" value="2"/>
</dbReference>
<dbReference type="InterPro" id="IPR036873">
    <property type="entry name" value="Rhodanese-like_dom_sf"/>
</dbReference>
<dbReference type="SMART" id="SM00450">
    <property type="entry name" value="RHOD"/>
    <property type="match status" value="2"/>
</dbReference>